<evidence type="ECO:0000313" key="1">
    <source>
        <dbReference type="EMBL" id="KAJ8109013.1"/>
    </source>
</evidence>
<gene>
    <name evidence="1" type="ORF">ONZ43_g6256</name>
</gene>
<dbReference type="EMBL" id="JAPESX010002167">
    <property type="protein sequence ID" value="KAJ8109013.1"/>
    <property type="molecule type" value="Genomic_DNA"/>
</dbReference>
<organism evidence="1 2">
    <name type="scientific">Nemania bipapillata</name>
    <dbReference type="NCBI Taxonomy" id="110536"/>
    <lineage>
        <taxon>Eukaryota</taxon>
        <taxon>Fungi</taxon>
        <taxon>Dikarya</taxon>
        <taxon>Ascomycota</taxon>
        <taxon>Pezizomycotina</taxon>
        <taxon>Sordariomycetes</taxon>
        <taxon>Xylariomycetidae</taxon>
        <taxon>Xylariales</taxon>
        <taxon>Xylariaceae</taxon>
        <taxon>Nemania</taxon>
    </lineage>
</organism>
<name>A0ACC2I1Z8_9PEZI</name>
<keyword evidence="2" id="KW-1185">Reference proteome</keyword>
<accession>A0ACC2I1Z8</accession>
<reference evidence="1" key="1">
    <citation type="submission" date="2022-11" db="EMBL/GenBank/DDBJ databases">
        <title>Genome Sequence of Nemania bipapillata.</title>
        <authorList>
            <person name="Buettner E."/>
        </authorList>
    </citation>
    <scope>NUCLEOTIDE SEQUENCE</scope>
    <source>
        <strain evidence="1">CP14</strain>
    </source>
</reference>
<evidence type="ECO:0000313" key="2">
    <source>
        <dbReference type="Proteomes" id="UP001153334"/>
    </source>
</evidence>
<sequence>MKAVIDRSIFEVFVDRGIHTGTTVFYPQQPLTALNLTSSLPAGARVSVDIWSLKSAWAQYEDKQGLVVGNVTHAVKTY</sequence>
<comment type="caution">
    <text evidence="1">The sequence shown here is derived from an EMBL/GenBank/DDBJ whole genome shotgun (WGS) entry which is preliminary data.</text>
</comment>
<proteinExistence type="predicted"/>
<dbReference type="Proteomes" id="UP001153334">
    <property type="component" value="Unassembled WGS sequence"/>
</dbReference>
<protein>
    <submittedName>
        <fullName evidence="1">Uncharacterized protein</fullName>
    </submittedName>
</protein>